<evidence type="ECO:0000313" key="4">
    <source>
        <dbReference type="Proteomes" id="UP000215145"/>
    </source>
</evidence>
<dbReference type="EMBL" id="NMUQ01000001">
    <property type="protein sequence ID" value="OXM17315.1"/>
    <property type="molecule type" value="Genomic_DNA"/>
</dbReference>
<reference evidence="3 4" key="1">
    <citation type="submission" date="2017-07" db="EMBL/GenBank/DDBJ databases">
        <title>Paenibacillus herberti R33 genome sequencing and assembly.</title>
        <authorList>
            <person name="Su W."/>
        </authorList>
    </citation>
    <scope>NUCLEOTIDE SEQUENCE [LARGE SCALE GENOMIC DNA]</scope>
    <source>
        <strain evidence="3 4">R33</strain>
    </source>
</reference>
<feature type="coiled-coil region" evidence="1">
    <location>
        <begin position="292"/>
        <end position="319"/>
    </location>
</feature>
<organism evidence="3 4">
    <name type="scientific">Paenibacillus herberti</name>
    <dbReference type="NCBI Taxonomy" id="1619309"/>
    <lineage>
        <taxon>Bacteria</taxon>
        <taxon>Bacillati</taxon>
        <taxon>Bacillota</taxon>
        <taxon>Bacilli</taxon>
        <taxon>Bacillales</taxon>
        <taxon>Paenibacillaceae</taxon>
        <taxon>Paenibacillus</taxon>
    </lineage>
</organism>
<proteinExistence type="predicted"/>
<name>A0A229P5Y1_9BACL</name>
<sequence length="668" mass="71415">MAGIDLAKLRAAQEKAAAAGSEKAQQALQSQANGGNALGGSFTLQNPIVNKPSGGNYTTYGSSAPTPAPSPVPSTNYVQQGTNVTGSAGSGKLLNDILYAKDQYDVGNKNWASSTAQGLYAQLDPSLAKQIQGMNAGQLRTYLAGQNNSTPTPSQPSGGATFTPSPNYPMQGGQSGMPQSSPNSGGYQPSYTGPDMNGMKNELNALYDNRLASEQQKLRDALATALQGYNSQETQAKQSAYDNRNASDVVSMQGQQSMQEQMANAGLTGDGQNLTLAASQAASRQGALTDINRQESNALQNISEQRSQLQNNAAKNELALQQGVNSDKAAALYDLLKYGDGRAFEMDQVNYGRYRDDINQQFAEDQFDWNKLMQEAGLTGQYNGQSTMAGKQQNLEAALAYSNLTGQVLGPQSDWSGLLRQASSGNAPLSLAGQQSQLQNRQANFDAALGVAGLTGNIVNPQSDWTGLFRQAAAGGKGKTMEALQLAFNQAMSQQQYNRGIYQDDRDYGRGVLESDRSYQLQQGSQGQQNSNNSFNRLVDIWKLTGQAPAGLESFGVQSGTPYSDGKAAEIRTVNPNQIKDLAQSFQYEGKDGTGKAYRYTPPKTNAGARYNVWVDTVTSMQSQGYDDGSIAQVLRYMGITSDEETAFMKQNQGGGRITTPDQPNMGK</sequence>
<gene>
    <name evidence="3" type="ORF">CGZ75_12130</name>
</gene>
<feature type="region of interest" description="Disordered" evidence="2">
    <location>
        <begin position="145"/>
        <end position="193"/>
    </location>
</feature>
<feature type="compositionally biased region" description="Polar residues" evidence="2">
    <location>
        <begin position="176"/>
        <end position="191"/>
    </location>
</feature>
<keyword evidence="1" id="KW-0175">Coiled coil</keyword>
<evidence type="ECO:0000313" key="3">
    <source>
        <dbReference type="EMBL" id="OXM17315.1"/>
    </source>
</evidence>
<evidence type="ECO:0000256" key="2">
    <source>
        <dbReference type="SAM" id="MobiDB-lite"/>
    </source>
</evidence>
<keyword evidence="4" id="KW-1185">Reference proteome</keyword>
<comment type="caution">
    <text evidence="3">The sequence shown here is derived from an EMBL/GenBank/DDBJ whole genome shotgun (WGS) entry which is preliminary data.</text>
</comment>
<accession>A0A229P5Y1</accession>
<dbReference type="OrthoDB" id="2566281at2"/>
<feature type="compositionally biased region" description="Polar residues" evidence="2">
    <location>
        <begin position="145"/>
        <end position="165"/>
    </location>
</feature>
<dbReference type="AlphaFoldDB" id="A0A229P5Y1"/>
<dbReference type="Proteomes" id="UP000215145">
    <property type="component" value="Unassembled WGS sequence"/>
</dbReference>
<evidence type="ECO:0000256" key="1">
    <source>
        <dbReference type="SAM" id="Coils"/>
    </source>
</evidence>
<dbReference type="RefSeq" id="WP_089524390.1">
    <property type="nucleotide sequence ID" value="NZ_NMUQ01000001.1"/>
</dbReference>
<protein>
    <submittedName>
        <fullName evidence="3">Uncharacterized protein</fullName>
    </submittedName>
</protein>
<feature type="region of interest" description="Disordered" evidence="2">
    <location>
        <begin position="53"/>
        <end position="76"/>
    </location>
</feature>